<dbReference type="Proteomes" id="UP000182680">
    <property type="component" value="Unassembled WGS sequence"/>
</dbReference>
<dbReference type="Gene3D" id="3.20.20.60">
    <property type="entry name" value="Phosphoenolpyruvate-binding domains"/>
    <property type="match status" value="1"/>
</dbReference>
<evidence type="ECO:0000256" key="3">
    <source>
        <dbReference type="ARBA" id="ARBA00023239"/>
    </source>
</evidence>
<dbReference type="GO" id="GO:0046872">
    <property type="term" value="F:metal ion binding"/>
    <property type="evidence" value="ECO:0007669"/>
    <property type="project" value="UniProtKB-KW"/>
</dbReference>
<dbReference type="InterPro" id="IPR040442">
    <property type="entry name" value="Pyrv_kinase-like_dom_sf"/>
</dbReference>
<dbReference type="OMA" id="WNRVDDY"/>
<dbReference type="InterPro" id="IPR050251">
    <property type="entry name" value="HpcH-HpaI_aldolase"/>
</dbReference>
<dbReference type="Pfam" id="PF03328">
    <property type="entry name" value="HpcH_HpaI"/>
    <property type="match status" value="1"/>
</dbReference>
<reference evidence="6" key="1">
    <citation type="submission" date="2016-11" db="EMBL/GenBank/DDBJ databases">
        <authorList>
            <person name="Jaros S."/>
            <person name="Januszkiewicz K."/>
            <person name="Wedrychowicz H."/>
        </authorList>
    </citation>
    <scope>NUCLEOTIDE SEQUENCE [LARGE SCALE GENOMIC DNA]</scope>
    <source>
        <strain evidence="6">DSM 7057</strain>
    </source>
</reference>
<dbReference type="InterPro" id="IPR005000">
    <property type="entry name" value="Aldolase/citrate-lyase_domain"/>
</dbReference>
<keyword evidence="3" id="KW-0456">Lyase</keyword>
<dbReference type="AlphaFoldDB" id="A0AA94L0Y3"/>
<protein>
    <submittedName>
        <fullName evidence="5">2-dehydro-3-deoxyglucarate aldolase</fullName>
    </submittedName>
</protein>
<organism evidence="5 6">
    <name type="scientific">Desulfovibrio desulfuricans</name>
    <dbReference type="NCBI Taxonomy" id="876"/>
    <lineage>
        <taxon>Bacteria</taxon>
        <taxon>Pseudomonadati</taxon>
        <taxon>Thermodesulfobacteriota</taxon>
        <taxon>Desulfovibrionia</taxon>
        <taxon>Desulfovibrionales</taxon>
        <taxon>Desulfovibrionaceae</taxon>
        <taxon>Desulfovibrio</taxon>
    </lineage>
</organism>
<evidence type="ECO:0000256" key="1">
    <source>
        <dbReference type="ARBA" id="ARBA00005568"/>
    </source>
</evidence>
<dbReference type="InterPro" id="IPR015813">
    <property type="entry name" value="Pyrv/PenolPyrv_kinase-like_dom"/>
</dbReference>
<evidence type="ECO:0000313" key="6">
    <source>
        <dbReference type="Proteomes" id="UP000182680"/>
    </source>
</evidence>
<evidence type="ECO:0000256" key="2">
    <source>
        <dbReference type="ARBA" id="ARBA00022723"/>
    </source>
</evidence>
<dbReference type="GO" id="GO:0005737">
    <property type="term" value="C:cytoplasm"/>
    <property type="evidence" value="ECO:0007669"/>
    <property type="project" value="TreeGrafter"/>
</dbReference>
<comment type="caution">
    <text evidence="5">The sequence shown here is derived from an EMBL/GenBank/DDBJ whole genome shotgun (WGS) entry which is preliminary data.</text>
</comment>
<dbReference type="GO" id="GO:0016832">
    <property type="term" value="F:aldehyde-lyase activity"/>
    <property type="evidence" value="ECO:0007669"/>
    <property type="project" value="TreeGrafter"/>
</dbReference>
<evidence type="ECO:0000313" key="5">
    <source>
        <dbReference type="EMBL" id="SFW12729.1"/>
    </source>
</evidence>
<sequence>MPFDMTVHEIRALLAADKATVGTWLQLPSADVAELMARAGYDWVAVDMEHGSFGRTGLPDIFRAIECGGAAPFARLPEAGKTQIKSALEAGAQGLIFPMIESREQLDRAIDWAVYPGQDHWRSAGETAGEYRGVGFCRANAFGKCFDEYRGSLAPEIFLVAQIEHIRAVENLDAILSHPRLDAIMVGPYDLSGSMGLTGQFDHKDFKAAMERIAAACARHKARMGLHIVQPDPVELGRQIAAGSRFIAYGIDSVFLWHAAERPDQGE</sequence>
<accession>A0AA94L0Y3</accession>
<dbReference type="SUPFAM" id="SSF51621">
    <property type="entry name" value="Phosphoenolpyruvate/pyruvate domain"/>
    <property type="match status" value="1"/>
</dbReference>
<keyword evidence="2" id="KW-0479">Metal-binding</keyword>
<dbReference type="EMBL" id="FPIW01000002">
    <property type="protein sequence ID" value="SFW12729.1"/>
    <property type="molecule type" value="Genomic_DNA"/>
</dbReference>
<feature type="domain" description="HpcH/HpaI aldolase/citrate lyase" evidence="4">
    <location>
        <begin position="22"/>
        <end position="258"/>
    </location>
</feature>
<dbReference type="PANTHER" id="PTHR30502">
    <property type="entry name" value="2-KETO-3-DEOXY-L-RHAMNONATE ALDOLASE"/>
    <property type="match status" value="1"/>
</dbReference>
<proteinExistence type="inferred from homology"/>
<evidence type="ECO:0000259" key="4">
    <source>
        <dbReference type="Pfam" id="PF03328"/>
    </source>
</evidence>
<comment type="similarity">
    <text evidence="1">Belongs to the HpcH/HpaI aldolase family.</text>
</comment>
<name>A0AA94L0Y3_DESDE</name>
<dbReference type="PANTHER" id="PTHR30502:SF0">
    <property type="entry name" value="PHOSPHOENOLPYRUVATE CARBOXYLASE FAMILY PROTEIN"/>
    <property type="match status" value="1"/>
</dbReference>
<gene>
    <name evidence="5" type="ORF">SAMN02910291_00110</name>
</gene>